<dbReference type="EMBL" id="CM003530">
    <property type="protein sequence ID" value="RCV19646.1"/>
    <property type="molecule type" value="Genomic_DNA"/>
</dbReference>
<name>A0A368QNU5_SETIT</name>
<protein>
    <submittedName>
        <fullName evidence="1">Uncharacterized protein</fullName>
    </submittedName>
</protein>
<proteinExistence type="predicted"/>
<accession>A0A368QNU5</accession>
<reference evidence="1" key="2">
    <citation type="submission" date="2015-07" db="EMBL/GenBank/DDBJ databases">
        <authorList>
            <person name="Noorani M."/>
        </authorList>
    </citation>
    <scope>NUCLEOTIDE SEQUENCE</scope>
    <source>
        <strain evidence="1">Yugu1</strain>
    </source>
</reference>
<reference evidence="1" key="1">
    <citation type="journal article" date="2012" name="Nat. Biotechnol.">
        <title>Reference genome sequence of the model plant Setaria.</title>
        <authorList>
            <person name="Bennetzen J.L."/>
            <person name="Schmutz J."/>
            <person name="Wang H."/>
            <person name="Percifield R."/>
            <person name="Hawkins J."/>
            <person name="Pontaroli A.C."/>
            <person name="Estep M."/>
            <person name="Feng L."/>
            <person name="Vaughn J.N."/>
            <person name="Grimwood J."/>
            <person name="Jenkins J."/>
            <person name="Barry K."/>
            <person name="Lindquist E."/>
            <person name="Hellsten U."/>
            <person name="Deshpande S."/>
            <person name="Wang X."/>
            <person name="Wu X."/>
            <person name="Mitros T."/>
            <person name="Triplett J."/>
            <person name="Yang X."/>
            <person name="Ye C.Y."/>
            <person name="Mauro-Herrera M."/>
            <person name="Wang L."/>
            <person name="Li P."/>
            <person name="Sharma M."/>
            <person name="Sharma R."/>
            <person name="Ronald P.C."/>
            <person name="Panaud O."/>
            <person name="Kellogg E.A."/>
            <person name="Brutnell T.P."/>
            <person name="Doust A.N."/>
            <person name="Tuskan G.A."/>
            <person name="Rokhsar D."/>
            <person name="Devos K.M."/>
        </authorList>
    </citation>
    <scope>NUCLEOTIDE SEQUENCE [LARGE SCALE GENOMIC DNA]</scope>
    <source>
        <strain evidence="1">Yugu1</strain>
    </source>
</reference>
<sequence length="160" mass="17923">MCLLQEQQTCSLQILSSPGRVFLATFRPQETRSVCIFLPRSRSLPCRQLLFCHARTESSDSLAITSFLPVSQSNELANHHRIDADAPDLLTPPQLLSTQVYGKEELHLKHCIGGDQDNMDLKLERVRQVCNMDVRLKSLPGASARCRASLRWPSGVFMGS</sequence>
<gene>
    <name evidence="1" type="ORF">SETIT_3G402000v2</name>
</gene>
<dbReference type="AlphaFoldDB" id="A0A368QNU5"/>
<organism evidence="1">
    <name type="scientific">Setaria italica</name>
    <name type="common">Foxtail millet</name>
    <name type="synonym">Panicum italicum</name>
    <dbReference type="NCBI Taxonomy" id="4555"/>
    <lineage>
        <taxon>Eukaryota</taxon>
        <taxon>Viridiplantae</taxon>
        <taxon>Streptophyta</taxon>
        <taxon>Embryophyta</taxon>
        <taxon>Tracheophyta</taxon>
        <taxon>Spermatophyta</taxon>
        <taxon>Magnoliopsida</taxon>
        <taxon>Liliopsida</taxon>
        <taxon>Poales</taxon>
        <taxon>Poaceae</taxon>
        <taxon>PACMAD clade</taxon>
        <taxon>Panicoideae</taxon>
        <taxon>Panicodae</taxon>
        <taxon>Paniceae</taxon>
        <taxon>Cenchrinae</taxon>
        <taxon>Setaria</taxon>
    </lineage>
</organism>
<evidence type="ECO:0000313" key="1">
    <source>
        <dbReference type="EMBL" id="RCV19646.1"/>
    </source>
</evidence>